<keyword evidence="2" id="KW-0663">Pyridoxal phosphate</keyword>
<gene>
    <name evidence="3" type="ORF">GCM10023349_32080</name>
</gene>
<evidence type="ECO:0000256" key="2">
    <source>
        <dbReference type="RuleBase" id="RU004508"/>
    </source>
</evidence>
<dbReference type="Proteomes" id="UP001499974">
    <property type="component" value="Unassembled WGS sequence"/>
</dbReference>
<keyword evidence="4" id="KW-1185">Reference proteome</keyword>
<comment type="cofactor">
    <cofactor evidence="1">
        <name>pyridoxal 5'-phosphate</name>
        <dbReference type="ChEBI" id="CHEBI:597326"/>
    </cofactor>
</comment>
<organism evidence="3 4">
    <name type="scientific">Nocardioides conyzicola</name>
    <dbReference type="NCBI Taxonomy" id="1651781"/>
    <lineage>
        <taxon>Bacteria</taxon>
        <taxon>Bacillati</taxon>
        <taxon>Actinomycetota</taxon>
        <taxon>Actinomycetes</taxon>
        <taxon>Propionibacteriales</taxon>
        <taxon>Nocardioidaceae</taxon>
        <taxon>Nocardioides</taxon>
    </lineage>
</organism>
<dbReference type="InterPro" id="IPR021133">
    <property type="entry name" value="HEAT_type_2"/>
</dbReference>
<dbReference type="PIRSF" id="PIRSF000390">
    <property type="entry name" value="PLP_StrS"/>
    <property type="match status" value="1"/>
</dbReference>
<evidence type="ECO:0000313" key="3">
    <source>
        <dbReference type="EMBL" id="GAA4710731.1"/>
    </source>
</evidence>
<dbReference type="Gene3D" id="3.90.1150.10">
    <property type="entry name" value="Aspartate Aminotransferase, domain 1"/>
    <property type="match status" value="1"/>
</dbReference>
<dbReference type="CDD" id="cd00616">
    <property type="entry name" value="AHBA_syn"/>
    <property type="match status" value="1"/>
</dbReference>
<dbReference type="SUPFAM" id="SSF53383">
    <property type="entry name" value="PLP-dependent transferases"/>
    <property type="match status" value="1"/>
</dbReference>
<comment type="similarity">
    <text evidence="2">Belongs to the DegT/DnrJ/EryC1 family.</text>
</comment>
<accession>A0ABP8XQ46</accession>
<sequence>MIPITRLTLGEAEAAAAADAVRSGWVMNGPRTAEFERLVAEYVGARHAVAVSSCTTGLHLALLAAGVGPGDEVVCPSFSFIATANAIRYTGATPVFVDIDPLTYNLDPDLVEAAITSRTRVILPVSQIGLPADLPALTSIAARHGLSVVEDAAPSLGAAIHGRRLGAISDITCFSFDARKILTTGEGGMVTTDDDDVAAHLRLLRAHAASVSTADRDRAARIILETYPEVGFNYKMTDIQAAIGVVQMGRVDEIVAERRRLGRRYDDLLAAEDRVATPYAPVGFEHVYQSYNVRLRTSRSQEDVMRSMLELDVATRRIFAIHDQPAYRDVPSHPLPATEAAAASTILLPMFVGLTDDEQDQVVAALSKCL</sequence>
<dbReference type="PANTHER" id="PTHR30244:SF34">
    <property type="entry name" value="DTDP-4-AMINO-4,6-DIDEOXYGALACTOSE TRANSAMINASE"/>
    <property type="match status" value="1"/>
</dbReference>
<name>A0ABP8XQ46_9ACTN</name>
<keyword evidence="3" id="KW-0808">Transferase</keyword>
<dbReference type="Gene3D" id="3.40.640.10">
    <property type="entry name" value="Type I PLP-dependent aspartate aminotransferase-like (Major domain)"/>
    <property type="match status" value="1"/>
</dbReference>
<evidence type="ECO:0000313" key="4">
    <source>
        <dbReference type="Proteomes" id="UP001499974"/>
    </source>
</evidence>
<evidence type="ECO:0000256" key="1">
    <source>
        <dbReference type="ARBA" id="ARBA00001933"/>
    </source>
</evidence>
<dbReference type="InterPro" id="IPR015424">
    <property type="entry name" value="PyrdxlP-dep_Trfase"/>
</dbReference>
<dbReference type="InterPro" id="IPR015421">
    <property type="entry name" value="PyrdxlP-dep_Trfase_major"/>
</dbReference>
<reference evidence="4" key="1">
    <citation type="journal article" date="2019" name="Int. J. Syst. Evol. Microbiol.">
        <title>The Global Catalogue of Microorganisms (GCM) 10K type strain sequencing project: providing services to taxonomists for standard genome sequencing and annotation.</title>
        <authorList>
            <consortium name="The Broad Institute Genomics Platform"/>
            <consortium name="The Broad Institute Genome Sequencing Center for Infectious Disease"/>
            <person name="Wu L."/>
            <person name="Ma J."/>
        </authorList>
    </citation>
    <scope>NUCLEOTIDE SEQUENCE [LARGE SCALE GENOMIC DNA]</scope>
    <source>
        <strain evidence="4">JCM 18531</strain>
    </source>
</reference>
<comment type="caution">
    <text evidence="3">The sequence shown here is derived from an EMBL/GenBank/DDBJ whole genome shotgun (WGS) entry which is preliminary data.</text>
</comment>
<dbReference type="GO" id="GO:0008483">
    <property type="term" value="F:transaminase activity"/>
    <property type="evidence" value="ECO:0007669"/>
    <property type="project" value="UniProtKB-KW"/>
</dbReference>
<dbReference type="EMBL" id="BAABKM010000002">
    <property type="protein sequence ID" value="GAA4710731.1"/>
    <property type="molecule type" value="Genomic_DNA"/>
</dbReference>
<dbReference type="InterPro" id="IPR015422">
    <property type="entry name" value="PyrdxlP-dep_Trfase_small"/>
</dbReference>
<dbReference type="PROSITE" id="PS50077">
    <property type="entry name" value="HEAT_REPEAT"/>
    <property type="match status" value="1"/>
</dbReference>
<protein>
    <submittedName>
        <fullName evidence="3">DegT/DnrJ/EryC1/StrS family aminotransferase</fullName>
    </submittedName>
</protein>
<keyword evidence="3" id="KW-0032">Aminotransferase</keyword>
<dbReference type="InterPro" id="IPR000653">
    <property type="entry name" value="DegT/StrS_aminotransferase"/>
</dbReference>
<proteinExistence type="inferred from homology"/>
<dbReference type="PANTHER" id="PTHR30244">
    <property type="entry name" value="TRANSAMINASE"/>
    <property type="match status" value="1"/>
</dbReference>
<dbReference type="RefSeq" id="WP_345522398.1">
    <property type="nucleotide sequence ID" value="NZ_BAABKM010000002.1"/>
</dbReference>
<dbReference type="Pfam" id="PF01041">
    <property type="entry name" value="DegT_DnrJ_EryC1"/>
    <property type="match status" value="1"/>
</dbReference>